<accession>A0A0A1TX47</accession>
<dbReference type="EMBL" id="KB207198">
    <property type="protein sequence ID" value="ELP83946.1"/>
    <property type="molecule type" value="Genomic_DNA"/>
</dbReference>
<evidence type="ECO:0000313" key="1">
    <source>
        <dbReference type="EMBL" id="ELP83946.1"/>
    </source>
</evidence>
<name>A0A0A1TX47_ENTIV</name>
<evidence type="ECO:0000313" key="2">
    <source>
        <dbReference type="Proteomes" id="UP000014680"/>
    </source>
</evidence>
<dbReference type="AlphaFoldDB" id="A0A0A1TX47"/>
<dbReference type="VEuPathDB" id="AmoebaDB:EIN_243670"/>
<sequence length="53" mass="6450">MTKVIKILSGFYIHHFFKKFLLKLKNKINQFKYSNLHKQQRCVCVELLRIPIT</sequence>
<organism evidence="1 2">
    <name type="scientific">Entamoeba invadens IP1</name>
    <dbReference type="NCBI Taxonomy" id="370355"/>
    <lineage>
        <taxon>Eukaryota</taxon>
        <taxon>Amoebozoa</taxon>
        <taxon>Evosea</taxon>
        <taxon>Archamoebae</taxon>
        <taxon>Mastigamoebida</taxon>
        <taxon>Entamoebidae</taxon>
        <taxon>Entamoeba</taxon>
    </lineage>
</organism>
<proteinExistence type="predicted"/>
<protein>
    <submittedName>
        <fullName evidence="1">Uncharacterized protein</fullName>
    </submittedName>
</protein>
<keyword evidence="2" id="KW-1185">Reference proteome</keyword>
<feature type="non-terminal residue" evidence="1">
    <location>
        <position position="1"/>
    </location>
</feature>
<dbReference type="GeneID" id="14882929"/>
<gene>
    <name evidence="1" type="ORF">EIN_243670</name>
</gene>
<reference evidence="1 2" key="1">
    <citation type="submission" date="2012-10" db="EMBL/GenBank/DDBJ databases">
        <authorList>
            <person name="Zafar N."/>
            <person name="Inman J."/>
            <person name="Hall N."/>
            <person name="Lorenzi H."/>
            <person name="Caler E."/>
        </authorList>
    </citation>
    <scope>NUCLEOTIDE SEQUENCE [LARGE SCALE GENOMIC DNA]</scope>
    <source>
        <strain evidence="1 2">IP1</strain>
    </source>
</reference>
<dbReference type="KEGG" id="eiv:EIN_243670"/>
<dbReference type="RefSeq" id="XP_004183292.1">
    <property type="nucleotide sequence ID" value="XM_004183244.1"/>
</dbReference>
<dbReference type="Proteomes" id="UP000014680">
    <property type="component" value="Unassembled WGS sequence"/>
</dbReference>
<feature type="non-terminal residue" evidence="1">
    <location>
        <position position="53"/>
    </location>
</feature>